<evidence type="ECO:0000256" key="11">
    <source>
        <dbReference type="SAM" id="MobiDB-lite"/>
    </source>
</evidence>
<evidence type="ECO:0000313" key="13">
    <source>
        <dbReference type="EMBL" id="CCI45846.1"/>
    </source>
</evidence>
<reference evidence="13 14" key="1">
    <citation type="submission" date="2012-05" db="EMBL/GenBank/DDBJ databases">
        <title>Recombination and specialization in a pathogen metapopulation.</title>
        <authorList>
            <person name="Gardiner A."/>
            <person name="Kemen E."/>
            <person name="Schultz-Larsen T."/>
            <person name="MacLean D."/>
            <person name="Van Oosterhout C."/>
            <person name="Jones J.D.G."/>
        </authorList>
    </citation>
    <scope>NUCLEOTIDE SEQUENCE [LARGE SCALE GENOMIC DNA]</scope>
    <source>
        <strain evidence="13 14">Ac Nc2</strain>
    </source>
</reference>
<proteinExistence type="predicted"/>
<dbReference type="OrthoDB" id="1903104at2759"/>
<evidence type="ECO:0000256" key="9">
    <source>
        <dbReference type="ARBA" id="ARBA00023242"/>
    </source>
</evidence>
<comment type="caution">
    <text evidence="13">The sequence shown here is derived from an EMBL/GenBank/DDBJ whole genome shotgun (WGS) entry which is preliminary data.</text>
</comment>
<evidence type="ECO:0000259" key="12">
    <source>
        <dbReference type="PROSITE" id="PS50016"/>
    </source>
</evidence>
<evidence type="ECO:0000256" key="10">
    <source>
        <dbReference type="PROSITE-ProRule" id="PRU00146"/>
    </source>
</evidence>
<keyword evidence="9" id="KW-0539">Nucleus</keyword>
<feature type="compositionally biased region" description="Basic residues" evidence="11">
    <location>
        <begin position="710"/>
        <end position="719"/>
    </location>
</feature>
<dbReference type="PROSITE" id="PS50016">
    <property type="entry name" value="ZF_PHD_2"/>
    <property type="match status" value="1"/>
</dbReference>
<dbReference type="GO" id="GO:0003677">
    <property type="term" value="F:DNA binding"/>
    <property type="evidence" value="ECO:0007669"/>
    <property type="project" value="UniProtKB-KW"/>
</dbReference>
<dbReference type="Gene3D" id="3.30.40.10">
    <property type="entry name" value="Zinc/RING finger domain, C3HC4 (zinc finger)"/>
    <property type="match status" value="1"/>
</dbReference>
<feature type="compositionally biased region" description="Polar residues" evidence="11">
    <location>
        <begin position="102"/>
        <end position="111"/>
    </location>
</feature>
<evidence type="ECO:0000313" key="14">
    <source>
        <dbReference type="Proteomes" id="UP000053237"/>
    </source>
</evidence>
<evidence type="ECO:0000256" key="3">
    <source>
        <dbReference type="ARBA" id="ARBA00022771"/>
    </source>
</evidence>
<dbReference type="InterPro" id="IPR013083">
    <property type="entry name" value="Znf_RING/FYVE/PHD"/>
</dbReference>
<evidence type="ECO:0000256" key="7">
    <source>
        <dbReference type="ARBA" id="ARBA00023155"/>
    </source>
</evidence>
<keyword evidence="4" id="KW-0862">Zinc</keyword>
<feature type="compositionally biased region" description="Basic and acidic residues" evidence="11">
    <location>
        <begin position="40"/>
        <end position="84"/>
    </location>
</feature>
<dbReference type="SUPFAM" id="SSF57903">
    <property type="entry name" value="FYVE/PHD zinc finger"/>
    <property type="match status" value="1"/>
</dbReference>
<feature type="compositionally biased region" description="Polar residues" evidence="11">
    <location>
        <begin position="683"/>
        <end position="702"/>
    </location>
</feature>
<evidence type="ECO:0000256" key="4">
    <source>
        <dbReference type="ARBA" id="ARBA00022833"/>
    </source>
</evidence>
<evidence type="ECO:0000256" key="1">
    <source>
        <dbReference type="ARBA" id="ARBA00004123"/>
    </source>
</evidence>
<dbReference type="GO" id="GO:0005634">
    <property type="term" value="C:nucleus"/>
    <property type="evidence" value="ECO:0007669"/>
    <property type="project" value="UniProtKB-SubCell"/>
</dbReference>
<dbReference type="CDD" id="cd15504">
    <property type="entry name" value="PHD_PRHA_like"/>
    <property type="match status" value="1"/>
</dbReference>
<dbReference type="GO" id="GO:0008270">
    <property type="term" value="F:zinc ion binding"/>
    <property type="evidence" value="ECO:0007669"/>
    <property type="project" value="UniProtKB-KW"/>
</dbReference>
<feature type="compositionally biased region" description="Basic residues" evidence="11">
    <location>
        <begin position="85"/>
        <end position="96"/>
    </location>
</feature>
<dbReference type="InterPro" id="IPR045876">
    <property type="entry name" value="PRHA-like_PHD-finger"/>
</dbReference>
<dbReference type="InterPro" id="IPR001965">
    <property type="entry name" value="Znf_PHD"/>
</dbReference>
<dbReference type="PROSITE" id="PS01359">
    <property type="entry name" value="ZF_PHD_1"/>
    <property type="match status" value="1"/>
</dbReference>
<dbReference type="PANTHER" id="PTHR12628:SF10">
    <property type="entry name" value="HOMEOBOX DOMAIN-CONTAINING PROTEIN"/>
    <property type="match status" value="1"/>
</dbReference>
<comment type="subcellular location">
    <subcellularLocation>
        <location evidence="1">Nucleus</location>
    </subcellularLocation>
</comment>
<dbReference type="SMART" id="SM00249">
    <property type="entry name" value="PHD"/>
    <property type="match status" value="1"/>
</dbReference>
<feature type="region of interest" description="Disordered" evidence="11">
    <location>
        <begin position="366"/>
        <end position="407"/>
    </location>
</feature>
<keyword evidence="3 10" id="KW-0863">Zinc-finger</keyword>
<keyword evidence="2" id="KW-0479">Metal-binding</keyword>
<evidence type="ECO:0000256" key="5">
    <source>
        <dbReference type="ARBA" id="ARBA00023015"/>
    </source>
</evidence>
<name>A0A024GH52_9STRA</name>
<dbReference type="GO" id="GO:0045814">
    <property type="term" value="P:negative regulation of gene expression, epigenetic"/>
    <property type="evidence" value="ECO:0007669"/>
    <property type="project" value="TreeGrafter"/>
</dbReference>
<accession>A0A024GH52</accession>
<dbReference type="STRING" id="65357.A0A024GH52"/>
<protein>
    <recommendedName>
        <fullName evidence="12">PHD-type domain-containing protein</fullName>
    </recommendedName>
</protein>
<feature type="region of interest" description="Disordered" evidence="11">
    <location>
        <begin position="1"/>
        <end position="153"/>
    </location>
</feature>
<dbReference type="GO" id="GO:0003682">
    <property type="term" value="F:chromatin binding"/>
    <property type="evidence" value="ECO:0007669"/>
    <property type="project" value="TreeGrafter"/>
</dbReference>
<feature type="compositionally biased region" description="Basic and acidic residues" evidence="11">
    <location>
        <begin position="397"/>
        <end position="407"/>
    </location>
</feature>
<keyword evidence="5" id="KW-0805">Transcription regulation</keyword>
<keyword evidence="7" id="KW-0371">Homeobox</keyword>
<dbReference type="InterPro" id="IPR019787">
    <property type="entry name" value="Znf_PHD-finger"/>
</dbReference>
<dbReference type="Proteomes" id="UP000053237">
    <property type="component" value="Unassembled WGS sequence"/>
</dbReference>
<feature type="compositionally biased region" description="Basic residues" evidence="11">
    <location>
        <begin position="134"/>
        <end position="143"/>
    </location>
</feature>
<evidence type="ECO:0000256" key="6">
    <source>
        <dbReference type="ARBA" id="ARBA00023125"/>
    </source>
</evidence>
<feature type="compositionally biased region" description="Basic and acidic residues" evidence="11">
    <location>
        <begin position="379"/>
        <end position="388"/>
    </location>
</feature>
<gene>
    <name evidence="13" type="ORF">BN9_067560</name>
</gene>
<dbReference type="AlphaFoldDB" id="A0A024GH52"/>
<feature type="region of interest" description="Disordered" evidence="11">
    <location>
        <begin position="669"/>
        <end position="733"/>
    </location>
</feature>
<dbReference type="InParanoid" id="A0A024GH52"/>
<feature type="domain" description="PHD-type" evidence="12">
    <location>
        <begin position="252"/>
        <end position="310"/>
    </location>
</feature>
<keyword evidence="8" id="KW-0804">Transcription</keyword>
<evidence type="ECO:0000256" key="2">
    <source>
        <dbReference type="ARBA" id="ARBA00022723"/>
    </source>
</evidence>
<keyword evidence="14" id="KW-1185">Reference proteome</keyword>
<evidence type="ECO:0000256" key="8">
    <source>
        <dbReference type="ARBA" id="ARBA00023163"/>
    </source>
</evidence>
<dbReference type="Pfam" id="PF00628">
    <property type="entry name" value="PHD"/>
    <property type="match status" value="1"/>
</dbReference>
<sequence>MTAVESDLKAGQSPIPDMKESNIRDEIDPQSGRHISISIENDKGEKSPPRDEKIETPKYEKEATNECPDTSERRELMSETNENKHIKKINALRRNKKEVSKPKQSNKSTKITGGKANSGRAEKKKQEAIPSTKSTRKGKRGPKKQKELSHAPPPHKLILNKVRAQHFVQAYESEGWNRQNGERVKPYESLLEAKQKVVAGKRSIIHLLGALRDLHKHDRQFDYLAPEYSHLLRSSSTDGQTPIHEENRHQYVIYCSRCNSTNTIPENDIIICDSEGCNRAYHQKCQNPPVATSDIPLGDALWYCEICEALFKSLKCINTAFGTAYETIDEVFPELKGGEVEALQKQSTNPQKSQTACSWLDVLRGTNDSRDDESADEDFTPKIDKGDNSGDSPTNSESDHTYSHKTIKHSEISDDEIAFLSRENVINTNRRSLRSSVAEDQNHHEIPKITSDHNSIAHLEPARYLGQVASSNYVPRVSAHLMKSEAPSFYYKDGIPMKETNRTPRYPSVYENSGPSHASTAFHPQIVLKSAVAANPTNQGYRPNNHAPSPYSIGDVVTRAASHVPVATSPTDLVGTEIIKVTTLHKAKVFGLVVDCMWKVKYDDATEEFLTWNELQCAITKAREQTTNNIQGVRVPQTQDFPLSNSVAVKGKRKRSAVNYRQLNSLLFADKADSDDEPRESIPKSSSSPNRPYETLNSQPSASAREPKQVQRRRGRRAVNYRVMHEGTTPAED</sequence>
<keyword evidence="6" id="KW-0238">DNA-binding</keyword>
<organism evidence="13 14">
    <name type="scientific">Albugo candida</name>
    <dbReference type="NCBI Taxonomy" id="65357"/>
    <lineage>
        <taxon>Eukaryota</taxon>
        <taxon>Sar</taxon>
        <taxon>Stramenopiles</taxon>
        <taxon>Oomycota</taxon>
        <taxon>Peronosporomycetes</taxon>
        <taxon>Albuginales</taxon>
        <taxon>Albuginaceae</taxon>
        <taxon>Albugo</taxon>
    </lineage>
</organism>
<dbReference type="InterPro" id="IPR019786">
    <property type="entry name" value="Zinc_finger_PHD-type_CS"/>
</dbReference>
<feature type="compositionally biased region" description="Basic and acidic residues" evidence="11">
    <location>
        <begin position="17"/>
        <end position="27"/>
    </location>
</feature>
<dbReference type="PANTHER" id="PTHR12628">
    <property type="entry name" value="POLYCOMB-LIKE TRANSCRIPTION FACTOR"/>
    <property type="match status" value="1"/>
</dbReference>
<dbReference type="EMBL" id="CAIX01000109">
    <property type="protein sequence ID" value="CCI45846.1"/>
    <property type="molecule type" value="Genomic_DNA"/>
</dbReference>
<dbReference type="InterPro" id="IPR011011">
    <property type="entry name" value="Znf_FYVE_PHD"/>
</dbReference>